<name>A0A8H7CUX1_9AGAR</name>
<accession>A0A8H7CUX1</accession>
<reference evidence="1" key="1">
    <citation type="submission" date="2020-05" db="EMBL/GenBank/DDBJ databases">
        <title>Mycena genomes resolve the evolution of fungal bioluminescence.</title>
        <authorList>
            <person name="Tsai I.J."/>
        </authorList>
    </citation>
    <scope>NUCLEOTIDE SEQUENCE</scope>
    <source>
        <strain evidence="1">CCC161011</strain>
    </source>
</reference>
<evidence type="ECO:0000313" key="2">
    <source>
        <dbReference type="Proteomes" id="UP000620124"/>
    </source>
</evidence>
<dbReference type="EMBL" id="JACAZI010000011">
    <property type="protein sequence ID" value="KAF7349152.1"/>
    <property type="molecule type" value="Genomic_DNA"/>
</dbReference>
<organism evidence="1 2">
    <name type="scientific">Mycena venus</name>
    <dbReference type="NCBI Taxonomy" id="2733690"/>
    <lineage>
        <taxon>Eukaryota</taxon>
        <taxon>Fungi</taxon>
        <taxon>Dikarya</taxon>
        <taxon>Basidiomycota</taxon>
        <taxon>Agaricomycotina</taxon>
        <taxon>Agaricomycetes</taxon>
        <taxon>Agaricomycetidae</taxon>
        <taxon>Agaricales</taxon>
        <taxon>Marasmiineae</taxon>
        <taxon>Mycenaceae</taxon>
        <taxon>Mycena</taxon>
    </lineage>
</organism>
<gene>
    <name evidence="1" type="ORF">MVEN_01437500</name>
</gene>
<dbReference type="AlphaFoldDB" id="A0A8H7CUX1"/>
<keyword evidence="2" id="KW-1185">Reference proteome</keyword>
<dbReference type="OrthoDB" id="3232711at2759"/>
<evidence type="ECO:0000313" key="1">
    <source>
        <dbReference type="EMBL" id="KAF7349152.1"/>
    </source>
</evidence>
<comment type="caution">
    <text evidence="1">The sequence shown here is derived from an EMBL/GenBank/DDBJ whole genome shotgun (WGS) entry which is preliminary data.</text>
</comment>
<proteinExistence type="predicted"/>
<sequence length="403" mass="46905">MDSTESPFELKEKVMTMQEIRRKLEKEELLRSGEGAEIEREDTPSTFILMGLEIEETQRHLTMDVKAVANPTDVQTVHFLKRHVALLKRIRAFRNLQRTYMPHLRRFLTATQRAIWDVEAERNAEVVRLFLPSDILDAAEHVRACAVGLPGVEEDLRIDEAREALHALQQGLRTRTMTNRFRLRHCTGQRMLTRGQGILRQINLKIYKAKLQYRHVRNAILRLKGHGPWEQELQVLEDQDVHALNERALTEEEKEQRNAVHDYEEVVEEGSVAALEVVALGEGRRTLSWIWYSARPKELTEAELVEALRVEWCKAYARHEWVRRAEAWEGTVEDELLEGLRAYAWEQEDRERRTCEKLTQDWAAIREKGRAYLAGEKAAGVDIVVPLDDDEEDLVDEGGRRVH</sequence>
<dbReference type="Proteomes" id="UP000620124">
    <property type="component" value="Unassembled WGS sequence"/>
</dbReference>
<protein>
    <submittedName>
        <fullName evidence="1">CxC2 domain-containing protein</fullName>
    </submittedName>
</protein>